<evidence type="ECO:0000313" key="4">
    <source>
        <dbReference type="Proteomes" id="UP000637267"/>
    </source>
</evidence>
<keyword evidence="2" id="KW-0732">Signal</keyword>
<dbReference type="Proteomes" id="UP000637267">
    <property type="component" value="Unassembled WGS sequence"/>
</dbReference>
<feature type="signal peptide" evidence="2">
    <location>
        <begin position="1"/>
        <end position="22"/>
    </location>
</feature>
<proteinExistence type="predicted"/>
<feature type="region of interest" description="Disordered" evidence="1">
    <location>
        <begin position="155"/>
        <end position="178"/>
    </location>
</feature>
<sequence length="178" mass="19688">MSLFKSGLLAAVLATQVAPVRAADDENTALTIIAVRMVEVDNKGTVVGGSGYADFQLMDLKTKETYKVPFRHNSTLMPYFIHMKPGIYCFYSLSIGSANPTTPFCDEPYFKIEAGTVNNLGLWRFGIDWSTWKIRQLGAIEHADAIYENARKFRPSEFPPEEDASAPQSASAPQTATR</sequence>
<evidence type="ECO:0000256" key="2">
    <source>
        <dbReference type="SAM" id="SignalP"/>
    </source>
</evidence>
<comment type="caution">
    <text evidence="3">The sequence shown here is derived from an EMBL/GenBank/DDBJ whole genome shotgun (WGS) entry which is preliminary data.</text>
</comment>
<protein>
    <submittedName>
        <fullName evidence="3">Uncharacterized protein</fullName>
    </submittedName>
</protein>
<accession>A0ABQ2P4D9</accession>
<gene>
    <name evidence="3" type="ORF">GCM10010970_01690</name>
</gene>
<keyword evidence="4" id="KW-1185">Reference proteome</keyword>
<name>A0ABQ2P4D9_9NEIS</name>
<feature type="compositionally biased region" description="Low complexity" evidence="1">
    <location>
        <begin position="165"/>
        <end position="178"/>
    </location>
</feature>
<organism evidence="3 4">
    <name type="scientific">Silvimonas iriomotensis</name>
    <dbReference type="NCBI Taxonomy" id="449662"/>
    <lineage>
        <taxon>Bacteria</taxon>
        <taxon>Pseudomonadati</taxon>
        <taxon>Pseudomonadota</taxon>
        <taxon>Betaproteobacteria</taxon>
        <taxon>Neisseriales</taxon>
        <taxon>Chitinibacteraceae</taxon>
        <taxon>Silvimonas</taxon>
    </lineage>
</organism>
<evidence type="ECO:0000256" key="1">
    <source>
        <dbReference type="SAM" id="MobiDB-lite"/>
    </source>
</evidence>
<dbReference type="RefSeq" id="WP_188701360.1">
    <property type="nucleotide sequence ID" value="NZ_BMLX01000001.1"/>
</dbReference>
<feature type="chain" id="PRO_5046697408" evidence="2">
    <location>
        <begin position="23"/>
        <end position="178"/>
    </location>
</feature>
<reference evidence="4" key="1">
    <citation type="journal article" date="2019" name="Int. J. Syst. Evol. Microbiol.">
        <title>The Global Catalogue of Microorganisms (GCM) 10K type strain sequencing project: providing services to taxonomists for standard genome sequencing and annotation.</title>
        <authorList>
            <consortium name="The Broad Institute Genomics Platform"/>
            <consortium name="The Broad Institute Genome Sequencing Center for Infectious Disease"/>
            <person name="Wu L."/>
            <person name="Ma J."/>
        </authorList>
    </citation>
    <scope>NUCLEOTIDE SEQUENCE [LARGE SCALE GENOMIC DNA]</scope>
    <source>
        <strain evidence="4">CGMCC 1.8859</strain>
    </source>
</reference>
<dbReference type="EMBL" id="BMLX01000001">
    <property type="protein sequence ID" value="GGP17816.1"/>
    <property type="molecule type" value="Genomic_DNA"/>
</dbReference>
<evidence type="ECO:0000313" key="3">
    <source>
        <dbReference type="EMBL" id="GGP17816.1"/>
    </source>
</evidence>